<sequence>MGDIGRLRQNVNVNKNAYGGKINVVYTDSLDYENDQKPQKSSFFTSSSSKVITEQPLNRYCDQIDSPFSSSWFKNDSKPANSKPKKSDKQKEFEEKALANEKPDLSHEQGYFCCT</sequence>
<comment type="caution">
    <text evidence="2">The sequence shown here is derived from an EMBL/GenBank/DDBJ whole genome shotgun (WGS) entry which is preliminary data.</text>
</comment>
<dbReference type="Proteomes" id="UP000614601">
    <property type="component" value="Unassembled WGS sequence"/>
</dbReference>
<evidence type="ECO:0000256" key="1">
    <source>
        <dbReference type="SAM" id="MobiDB-lite"/>
    </source>
</evidence>
<proteinExistence type="predicted"/>
<feature type="compositionally biased region" description="Polar residues" evidence="1">
    <location>
        <begin position="66"/>
        <end position="80"/>
    </location>
</feature>
<feature type="region of interest" description="Disordered" evidence="1">
    <location>
        <begin position="65"/>
        <end position="115"/>
    </location>
</feature>
<dbReference type="Proteomes" id="UP000783686">
    <property type="component" value="Unassembled WGS sequence"/>
</dbReference>
<organism evidence="2 3">
    <name type="scientific">Bursaphelenchus okinawaensis</name>
    <dbReference type="NCBI Taxonomy" id="465554"/>
    <lineage>
        <taxon>Eukaryota</taxon>
        <taxon>Metazoa</taxon>
        <taxon>Ecdysozoa</taxon>
        <taxon>Nematoda</taxon>
        <taxon>Chromadorea</taxon>
        <taxon>Rhabditida</taxon>
        <taxon>Tylenchina</taxon>
        <taxon>Tylenchomorpha</taxon>
        <taxon>Aphelenchoidea</taxon>
        <taxon>Aphelenchoididae</taxon>
        <taxon>Bursaphelenchus</taxon>
    </lineage>
</organism>
<evidence type="ECO:0000313" key="2">
    <source>
        <dbReference type="EMBL" id="CAD5223141.1"/>
    </source>
</evidence>
<dbReference type="OrthoDB" id="10398311at2759"/>
<name>A0A811L7M3_9BILA</name>
<dbReference type="EMBL" id="CAJFDH010000005">
    <property type="protein sequence ID" value="CAD5223141.1"/>
    <property type="molecule type" value="Genomic_DNA"/>
</dbReference>
<dbReference type="EMBL" id="CAJFCW020000005">
    <property type="protein sequence ID" value="CAG9117294.1"/>
    <property type="molecule type" value="Genomic_DNA"/>
</dbReference>
<reference evidence="2" key="1">
    <citation type="submission" date="2020-09" db="EMBL/GenBank/DDBJ databases">
        <authorList>
            <person name="Kikuchi T."/>
        </authorList>
    </citation>
    <scope>NUCLEOTIDE SEQUENCE</scope>
    <source>
        <strain evidence="2">SH1</strain>
    </source>
</reference>
<feature type="compositionally biased region" description="Basic and acidic residues" evidence="1">
    <location>
        <begin position="85"/>
        <end position="107"/>
    </location>
</feature>
<evidence type="ECO:0000313" key="3">
    <source>
        <dbReference type="Proteomes" id="UP000614601"/>
    </source>
</evidence>
<accession>A0A811L7M3</accession>
<dbReference type="AlphaFoldDB" id="A0A811L7M3"/>
<protein>
    <submittedName>
        <fullName evidence="2">Uncharacterized protein</fullName>
    </submittedName>
</protein>
<keyword evidence="3" id="KW-1185">Reference proteome</keyword>
<gene>
    <name evidence="2" type="ORF">BOKJ2_LOCUS9995</name>
</gene>